<dbReference type="AlphaFoldDB" id="A0A9D1XAH6"/>
<dbReference type="InterPro" id="IPR010992">
    <property type="entry name" value="IHF-like_DNA-bd_dom_sf"/>
</dbReference>
<comment type="caution">
    <text evidence="4">The sequence shown here is derived from an EMBL/GenBank/DDBJ whole genome shotgun (WGS) entry which is preliminary data.</text>
</comment>
<reference evidence="4" key="1">
    <citation type="journal article" date="2021" name="PeerJ">
        <title>Extensive microbial diversity within the chicken gut microbiome revealed by metagenomics and culture.</title>
        <authorList>
            <person name="Gilroy R."/>
            <person name="Ravi A."/>
            <person name="Getino M."/>
            <person name="Pursley I."/>
            <person name="Horton D.L."/>
            <person name="Alikhan N.F."/>
            <person name="Baker D."/>
            <person name="Gharbi K."/>
            <person name="Hall N."/>
            <person name="Watson M."/>
            <person name="Adriaenssens E.M."/>
            <person name="Foster-Nyarko E."/>
            <person name="Jarju S."/>
            <person name="Secka A."/>
            <person name="Antonio M."/>
            <person name="Oren A."/>
            <person name="Chaudhuri R.R."/>
            <person name="La Ragione R."/>
            <person name="Hildebrand F."/>
            <person name="Pallen M.J."/>
        </authorList>
    </citation>
    <scope>NUCLEOTIDE SEQUENCE</scope>
    <source>
        <strain evidence="4">ChiGjej6B6-14162</strain>
    </source>
</reference>
<dbReference type="GO" id="GO:0003677">
    <property type="term" value="F:DNA binding"/>
    <property type="evidence" value="ECO:0007669"/>
    <property type="project" value="UniProtKB-KW"/>
</dbReference>
<evidence type="ECO:0000259" key="3">
    <source>
        <dbReference type="Pfam" id="PF18291"/>
    </source>
</evidence>
<dbReference type="EMBL" id="DXEL01000086">
    <property type="protein sequence ID" value="HIX75924.1"/>
    <property type="molecule type" value="Genomic_DNA"/>
</dbReference>
<dbReference type="InterPro" id="IPR041607">
    <property type="entry name" value="HU-HIG"/>
</dbReference>
<feature type="region of interest" description="Disordered" evidence="2">
    <location>
        <begin position="143"/>
        <end position="163"/>
    </location>
</feature>
<organism evidence="4 5">
    <name type="scientific">Candidatus Parabacteroides intestinipullorum</name>
    <dbReference type="NCBI Taxonomy" id="2838723"/>
    <lineage>
        <taxon>Bacteria</taxon>
        <taxon>Pseudomonadati</taxon>
        <taxon>Bacteroidota</taxon>
        <taxon>Bacteroidia</taxon>
        <taxon>Bacteroidales</taxon>
        <taxon>Tannerellaceae</taxon>
        <taxon>Parabacteroides</taxon>
    </lineage>
</organism>
<reference evidence="4" key="2">
    <citation type="submission" date="2021-04" db="EMBL/GenBank/DDBJ databases">
        <authorList>
            <person name="Gilroy R."/>
        </authorList>
    </citation>
    <scope>NUCLEOTIDE SEQUENCE</scope>
    <source>
        <strain evidence="4">ChiGjej6B6-14162</strain>
    </source>
</reference>
<feature type="region of interest" description="Disordered" evidence="2">
    <location>
        <begin position="1"/>
        <end position="24"/>
    </location>
</feature>
<feature type="domain" description="HU" evidence="3">
    <location>
        <begin position="1"/>
        <end position="123"/>
    </location>
</feature>
<dbReference type="Pfam" id="PF18291">
    <property type="entry name" value="HU-HIG"/>
    <property type="match status" value="1"/>
</dbReference>
<gene>
    <name evidence="4" type="ORF">H9977_12970</name>
</gene>
<evidence type="ECO:0000313" key="4">
    <source>
        <dbReference type="EMBL" id="HIX75924.1"/>
    </source>
</evidence>
<dbReference type="NCBIfam" id="TIGR01201">
    <property type="entry name" value="HU_rel"/>
    <property type="match status" value="1"/>
</dbReference>
<accession>A0A9D1XAH6</accession>
<dbReference type="Gene3D" id="4.10.520.10">
    <property type="entry name" value="IHF-like DNA-binding proteins"/>
    <property type="match status" value="1"/>
</dbReference>
<dbReference type="Proteomes" id="UP000886740">
    <property type="component" value="Unassembled WGS sequence"/>
</dbReference>
<evidence type="ECO:0000256" key="1">
    <source>
        <dbReference type="ARBA" id="ARBA00023125"/>
    </source>
</evidence>
<dbReference type="InterPro" id="IPR005902">
    <property type="entry name" value="HU_DNA-bd_put"/>
</dbReference>
<proteinExistence type="predicted"/>
<keyword evidence="1 4" id="KW-0238">DNA-binding</keyword>
<sequence>MPVNYSIAMRPNPQDPEQPKKAYAQAQTRDELTLKGLSKRISSQTTVSRADVSAVLISAVENMVEALKAGDQVDFGELGKFRLQLTSEGAATAEEFTANNITGVNIQFVPGEELKDLFAGITFNLVPTRAAAKAVLKAEKAGETTVDLTKPTTEEPGGSPGGV</sequence>
<name>A0A9D1XAH6_9BACT</name>
<evidence type="ECO:0000313" key="5">
    <source>
        <dbReference type="Proteomes" id="UP000886740"/>
    </source>
</evidence>
<dbReference type="SUPFAM" id="SSF47729">
    <property type="entry name" value="IHF-like DNA-binding proteins"/>
    <property type="match status" value="1"/>
</dbReference>
<evidence type="ECO:0000256" key="2">
    <source>
        <dbReference type="SAM" id="MobiDB-lite"/>
    </source>
</evidence>
<protein>
    <submittedName>
        <fullName evidence="4">HU family DNA-binding protein</fullName>
    </submittedName>
</protein>